<keyword evidence="4" id="KW-1185">Reference proteome</keyword>
<name>A0A5C6DXR3_9BACT</name>
<dbReference type="PROSITE" id="PS51257">
    <property type="entry name" value="PROKAR_LIPOPROTEIN"/>
    <property type="match status" value="1"/>
</dbReference>
<dbReference type="InterPro" id="IPR011047">
    <property type="entry name" value="Quinoprotein_ADH-like_sf"/>
</dbReference>
<dbReference type="InterPro" id="IPR002372">
    <property type="entry name" value="PQQ_rpt_dom"/>
</dbReference>
<protein>
    <submittedName>
        <fullName evidence="3">Outer membrane protein assembly factor BamB</fullName>
    </submittedName>
</protein>
<dbReference type="SUPFAM" id="SSF50998">
    <property type="entry name" value="Quinoprotein alcohol dehydrogenase-like"/>
    <property type="match status" value="2"/>
</dbReference>
<dbReference type="EMBL" id="SJPV01000003">
    <property type="protein sequence ID" value="TWU39619.1"/>
    <property type="molecule type" value="Genomic_DNA"/>
</dbReference>
<keyword evidence="1" id="KW-0732">Signal</keyword>
<dbReference type="PANTHER" id="PTHR34512">
    <property type="entry name" value="CELL SURFACE PROTEIN"/>
    <property type="match status" value="1"/>
</dbReference>
<dbReference type="InterPro" id="IPR018391">
    <property type="entry name" value="PQQ_b-propeller_rpt"/>
</dbReference>
<dbReference type="Pfam" id="PF13360">
    <property type="entry name" value="PQQ_2"/>
    <property type="match status" value="1"/>
</dbReference>
<evidence type="ECO:0000313" key="3">
    <source>
        <dbReference type="EMBL" id="TWU39619.1"/>
    </source>
</evidence>
<dbReference type="SMART" id="SM00564">
    <property type="entry name" value="PQQ"/>
    <property type="match status" value="3"/>
</dbReference>
<dbReference type="AlphaFoldDB" id="A0A5C6DXR3"/>
<dbReference type="InterPro" id="IPR015943">
    <property type="entry name" value="WD40/YVTN_repeat-like_dom_sf"/>
</dbReference>
<dbReference type="PANTHER" id="PTHR34512:SF30">
    <property type="entry name" value="OUTER MEMBRANE PROTEIN ASSEMBLY FACTOR BAMB"/>
    <property type="match status" value="1"/>
</dbReference>
<evidence type="ECO:0000313" key="4">
    <source>
        <dbReference type="Proteomes" id="UP000319143"/>
    </source>
</evidence>
<feature type="signal peptide" evidence="1">
    <location>
        <begin position="1"/>
        <end position="24"/>
    </location>
</feature>
<gene>
    <name evidence="3" type="primary">bamB_2</name>
    <name evidence="3" type="ORF">Poly41_24740</name>
</gene>
<proteinExistence type="predicted"/>
<organism evidence="3 4">
    <name type="scientific">Novipirellula artificiosorum</name>
    <dbReference type="NCBI Taxonomy" id="2528016"/>
    <lineage>
        <taxon>Bacteria</taxon>
        <taxon>Pseudomonadati</taxon>
        <taxon>Planctomycetota</taxon>
        <taxon>Planctomycetia</taxon>
        <taxon>Pirellulales</taxon>
        <taxon>Pirellulaceae</taxon>
        <taxon>Novipirellula</taxon>
    </lineage>
</organism>
<dbReference type="Gene3D" id="2.130.10.10">
    <property type="entry name" value="YVTN repeat-like/Quinoprotein amine dehydrogenase"/>
    <property type="match status" value="2"/>
</dbReference>
<feature type="chain" id="PRO_5023023101" evidence="1">
    <location>
        <begin position="25"/>
        <end position="488"/>
    </location>
</feature>
<sequence length="488" mass="53941" precursor="true">MISRSILFSVYCFAFACPALISQAVEPSKSALPAPFEQNDLLWELTLASRQYTTPVLDNGQLFLGMNDYFLEHPAQKTTGGGLLQCRNPETGALDWQMVIPRFEEGDIAPSHFNRWTCGLCSRPALDESRLYIVSPRGDILCLDRKGQADGNDGPFKEEAAYMELPDETKIQTTDGDIIWAHNMLEENKVVPHDVCGSSPLLVGNYLYACTSNGQDNKHQFIVNPKAPALIVLNKDTGQLAAVENEGISSRTFHCNWSSPVAAEVNGETLVLFGGGDGILYAFEPVTATTGQPQTLKKRWQYDCCPERYRIKDGQLQTYSNHSKRSQEGPSEIIAIPTVVDGRVYVPIGQSPNHGPGQGMLSCVDVATGKMIWESDKVARTTAQPCVKDGLVYISDYSGNLSCLDADSGELYWQHDMESGAWCASPVVIGENVYISTEKRVMWILKTGTKKEVLHRARFRLSPITPMAQDGTIYIPTQRHLFALKASF</sequence>
<evidence type="ECO:0000259" key="2">
    <source>
        <dbReference type="Pfam" id="PF13360"/>
    </source>
</evidence>
<reference evidence="3 4" key="1">
    <citation type="submission" date="2019-02" db="EMBL/GenBank/DDBJ databases">
        <title>Deep-cultivation of Planctomycetes and their phenomic and genomic characterization uncovers novel biology.</title>
        <authorList>
            <person name="Wiegand S."/>
            <person name="Jogler M."/>
            <person name="Boedeker C."/>
            <person name="Pinto D."/>
            <person name="Vollmers J."/>
            <person name="Rivas-Marin E."/>
            <person name="Kohn T."/>
            <person name="Peeters S.H."/>
            <person name="Heuer A."/>
            <person name="Rast P."/>
            <person name="Oberbeckmann S."/>
            <person name="Bunk B."/>
            <person name="Jeske O."/>
            <person name="Meyerdierks A."/>
            <person name="Storesund J.E."/>
            <person name="Kallscheuer N."/>
            <person name="Luecker S."/>
            <person name="Lage O.M."/>
            <person name="Pohl T."/>
            <person name="Merkel B.J."/>
            <person name="Hornburger P."/>
            <person name="Mueller R.-W."/>
            <person name="Bruemmer F."/>
            <person name="Labrenz M."/>
            <person name="Spormann A.M."/>
            <person name="Op Den Camp H."/>
            <person name="Overmann J."/>
            <person name="Amann R."/>
            <person name="Jetten M.S.M."/>
            <person name="Mascher T."/>
            <person name="Medema M.H."/>
            <person name="Devos D.P."/>
            <person name="Kaster A.-K."/>
            <person name="Ovreas L."/>
            <person name="Rohde M."/>
            <person name="Galperin M.Y."/>
            <person name="Jogler C."/>
        </authorList>
    </citation>
    <scope>NUCLEOTIDE SEQUENCE [LARGE SCALE GENOMIC DNA]</scope>
    <source>
        <strain evidence="3 4">Poly41</strain>
    </source>
</reference>
<evidence type="ECO:0000256" key="1">
    <source>
        <dbReference type="SAM" id="SignalP"/>
    </source>
</evidence>
<accession>A0A5C6DXR3</accession>
<comment type="caution">
    <text evidence="3">The sequence shown here is derived from an EMBL/GenBank/DDBJ whole genome shotgun (WGS) entry which is preliminary data.</text>
</comment>
<feature type="domain" description="Pyrrolo-quinoline quinone repeat" evidence="2">
    <location>
        <begin position="359"/>
        <end position="453"/>
    </location>
</feature>
<dbReference type="Proteomes" id="UP000319143">
    <property type="component" value="Unassembled WGS sequence"/>
</dbReference>
<dbReference type="RefSeq" id="WP_197231235.1">
    <property type="nucleotide sequence ID" value="NZ_SJPV01000003.1"/>
</dbReference>